<proteinExistence type="predicted"/>
<organism evidence="1 2">
    <name type="scientific">Ajellomyces capsulatus (strain H143)</name>
    <name type="common">Darling's disease fungus</name>
    <name type="synonym">Histoplasma capsulatum</name>
    <dbReference type="NCBI Taxonomy" id="544712"/>
    <lineage>
        <taxon>Eukaryota</taxon>
        <taxon>Fungi</taxon>
        <taxon>Dikarya</taxon>
        <taxon>Ascomycota</taxon>
        <taxon>Pezizomycotina</taxon>
        <taxon>Eurotiomycetes</taxon>
        <taxon>Eurotiomycetidae</taxon>
        <taxon>Onygenales</taxon>
        <taxon>Ajellomycetaceae</taxon>
        <taxon>Histoplasma</taxon>
    </lineage>
</organism>
<dbReference type="Gene3D" id="3.40.50.300">
    <property type="entry name" value="P-loop containing nucleotide triphosphate hydrolases"/>
    <property type="match status" value="1"/>
</dbReference>
<dbReference type="InterPro" id="IPR027417">
    <property type="entry name" value="P-loop_NTPase"/>
</dbReference>
<dbReference type="InterPro" id="IPR040632">
    <property type="entry name" value="Sulfotransfer_4"/>
</dbReference>
<dbReference type="VEuPathDB" id="FungiDB:HCDG_04202"/>
<sequence>MTGSEGYATGNGGPSRSAVVAPVKVLCLGPPRAGASSIQAALGMLGYHETYYFPSSINDRSRDTQAWLDAFDAVFEGKGTFQKGDFDRLFAGCQAVVGRPCCAFAPQLIKAYPEAKVILNTRDVDEWYMSWIRFIKTRMAREQEQGEVNLEPEDEQKVASKILRNKILYAFFQGDFIKTGKAAFKAHFNEICQLVPKDKLLIYDIKDGWDPLCEFLGKSLPSKPFPGHDALEVFKDKSPSQVNGTAGELKSPHHAVVAVPQEAGVEARNSLAGRCMNTCFHNMVE</sequence>
<dbReference type="Pfam" id="PF17784">
    <property type="entry name" value="Sulfotransfer_4"/>
    <property type="match status" value="1"/>
</dbReference>
<dbReference type="PANTHER" id="PTHR36978">
    <property type="entry name" value="P-LOOP CONTAINING NUCLEOTIDE TRIPHOSPHATE HYDROLASE"/>
    <property type="match status" value="1"/>
</dbReference>
<gene>
    <name evidence="1" type="ORF">HCDG_04202</name>
</gene>
<accession>C6HDC1</accession>
<reference evidence="2" key="1">
    <citation type="submission" date="2009-05" db="EMBL/GenBank/DDBJ databases">
        <title>The genome sequence of Ajellomyces capsulatus strain H143.</title>
        <authorList>
            <person name="Champion M."/>
            <person name="Cuomo C.A."/>
            <person name="Ma L.-J."/>
            <person name="Henn M.R."/>
            <person name="Sil A."/>
            <person name="Goldman B."/>
            <person name="Young S.K."/>
            <person name="Kodira C.D."/>
            <person name="Zeng Q."/>
            <person name="Koehrsen M."/>
            <person name="Alvarado L."/>
            <person name="Berlin A.M."/>
            <person name="Borenstein D."/>
            <person name="Chen Z."/>
            <person name="Engels R."/>
            <person name="Freedman E."/>
            <person name="Gellesch M."/>
            <person name="Goldberg J."/>
            <person name="Griggs A."/>
            <person name="Gujja S."/>
            <person name="Heiman D.I."/>
            <person name="Hepburn T.A."/>
            <person name="Howarth C."/>
            <person name="Jen D."/>
            <person name="Larson L."/>
            <person name="Lewis B."/>
            <person name="Mehta T."/>
            <person name="Park D."/>
            <person name="Pearson M."/>
            <person name="Roberts A."/>
            <person name="Saif S."/>
            <person name="Shea T.D."/>
            <person name="Shenoy N."/>
            <person name="Sisk P."/>
            <person name="Stolte C."/>
            <person name="Sykes S."/>
            <person name="Walk T."/>
            <person name="White J."/>
            <person name="Yandava C."/>
            <person name="Klein B."/>
            <person name="McEwen J.G."/>
            <person name="Puccia R."/>
            <person name="Goldman G.H."/>
            <person name="Felipe M.S."/>
            <person name="Nino-Vega G."/>
            <person name="San-Blas G."/>
            <person name="Taylor J.W."/>
            <person name="Mendoza L."/>
            <person name="Galagan J.E."/>
            <person name="Nusbaum C."/>
            <person name="Birren B.W."/>
        </authorList>
    </citation>
    <scope>NUCLEOTIDE SEQUENCE [LARGE SCALE GENOMIC DNA]</scope>
    <source>
        <strain evidence="2">H143</strain>
    </source>
</reference>
<dbReference type="Proteomes" id="UP000002624">
    <property type="component" value="Unassembled WGS sequence"/>
</dbReference>
<evidence type="ECO:0000313" key="1">
    <source>
        <dbReference type="EMBL" id="EER41555.1"/>
    </source>
</evidence>
<dbReference type="SUPFAM" id="SSF52540">
    <property type="entry name" value="P-loop containing nucleoside triphosphate hydrolases"/>
    <property type="match status" value="1"/>
</dbReference>
<dbReference type="OrthoDB" id="408152at2759"/>
<dbReference type="PANTHER" id="PTHR36978:SF4">
    <property type="entry name" value="P-LOOP CONTAINING NUCLEOSIDE TRIPHOSPHATE HYDROLASE PROTEIN"/>
    <property type="match status" value="1"/>
</dbReference>
<name>C6HDC1_AJECH</name>
<evidence type="ECO:0000313" key="2">
    <source>
        <dbReference type="Proteomes" id="UP000002624"/>
    </source>
</evidence>
<dbReference type="AlphaFoldDB" id="C6HDC1"/>
<dbReference type="OMA" id="CTRVVPM"/>
<protein>
    <recommendedName>
        <fullName evidence="3">NAD dependent epimerase/dehydratase</fullName>
    </recommendedName>
</protein>
<dbReference type="EMBL" id="GG692423">
    <property type="protein sequence ID" value="EER41555.1"/>
    <property type="molecule type" value="Genomic_DNA"/>
</dbReference>
<evidence type="ECO:0008006" key="3">
    <source>
        <dbReference type="Google" id="ProtNLM"/>
    </source>
</evidence>
<dbReference type="HOGENOM" id="CLU_061199_2_1_1"/>
<dbReference type="STRING" id="544712.C6HDC1"/>